<dbReference type="Gene3D" id="3.30.50.10">
    <property type="entry name" value="Erythroid Transcription Factor GATA-1, subunit A"/>
    <property type="match status" value="1"/>
</dbReference>
<dbReference type="GO" id="GO:0043565">
    <property type="term" value="F:sequence-specific DNA binding"/>
    <property type="evidence" value="ECO:0007669"/>
    <property type="project" value="InterPro"/>
</dbReference>
<dbReference type="GO" id="GO:0005634">
    <property type="term" value="C:nucleus"/>
    <property type="evidence" value="ECO:0007669"/>
    <property type="project" value="UniProtKB-SubCell"/>
</dbReference>
<evidence type="ECO:0000256" key="2">
    <source>
        <dbReference type="ARBA" id="ARBA00022723"/>
    </source>
</evidence>
<dbReference type="EMBL" id="KQ435727">
    <property type="protein sequence ID" value="KOX78061.1"/>
    <property type="molecule type" value="Genomic_DNA"/>
</dbReference>
<dbReference type="GO" id="GO:0008270">
    <property type="term" value="F:zinc ion binding"/>
    <property type="evidence" value="ECO:0007669"/>
    <property type="project" value="UniProtKB-KW"/>
</dbReference>
<evidence type="ECO:0000256" key="7">
    <source>
        <dbReference type="ARBA" id="ARBA00023163"/>
    </source>
</evidence>
<evidence type="ECO:0000256" key="4">
    <source>
        <dbReference type="ARBA" id="ARBA00022833"/>
    </source>
</evidence>
<keyword evidence="8" id="KW-0675">Receptor</keyword>
<evidence type="ECO:0000256" key="9">
    <source>
        <dbReference type="ARBA" id="ARBA00023242"/>
    </source>
</evidence>
<keyword evidence="13" id="KW-1185">Reference proteome</keyword>
<feature type="region of interest" description="Disordered" evidence="10">
    <location>
        <begin position="441"/>
        <end position="522"/>
    </location>
</feature>
<dbReference type="InterPro" id="IPR001628">
    <property type="entry name" value="Znf_hrmn_rcpt"/>
</dbReference>
<keyword evidence="4" id="KW-0862">Zinc</keyword>
<dbReference type="SMART" id="SM00399">
    <property type="entry name" value="ZnF_C4"/>
    <property type="match status" value="1"/>
</dbReference>
<dbReference type="OrthoDB" id="5850793at2759"/>
<dbReference type="PANTHER" id="PTHR48092">
    <property type="entry name" value="KNIRPS-RELATED PROTEIN-RELATED"/>
    <property type="match status" value="1"/>
</dbReference>
<feature type="domain" description="Nuclear receptor" evidence="11">
    <location>
        <begin position="88"/>
        <end position="243"/>
    </location>
</feature>
<keyword evidence="7" id="KW-0804">Transcription</keyword>
<dbReference type="PROSITE" id="PS51030">
    <property type="entry name" value="NUCLEAR_REC_DBD_2"/>
    <property type="match status" value="1"/>
</dbReference>
<evidence type="ECO:0000256" key="3">
    <source>
        <dbReference type="ARBA" id="ARBA00022771"/>
    </source>
</evidence>
<feature type="region of interest" description="Disordered" evidence="10">
    <location>
        <begin position="361"/>
        <end position="387"/>
    </location>
</feature>
<dbReference type="AlphaFoldDB" id="A0A0N0BIQ7"/>
<reference evidence="12 13" key="1">
    <citation type="submission" date="2015-07" db="EMBL/GenBank/DDBJ databases">
        <title>The genome of Melipona quadrifasciata.</title>
        <authorList>
            <person name="Pan H."/>
            <person name="Kapheim K."/>
        </authorList>
    </citation>
    <scope>NUCLEOTIDE SEQUENCE [LARGE SCALE GENOMIC DNA]</scope>
    <source>
        <strain evidence="12">0111107301</strain>
        <tissue evidence="12">Whole body</tissue>
    </source>
</reference>
<evidence type="ECO:0000313" key="13">
    <source>
        <dbReference type="Proteomes" id="UP000053105"/>
    </source>
</evidence>
<gene>
    <name evidence="12" type="ORF">WN51_05949</name>
</gene>
<evidence type="ECO:0000256" key="1">
    <source>
        <dbReference type="ARBA" id="ARBA00004123"/>
    </source>
</evidence>
<keyword evidence="3" id="KW-0863">Zinc-finger</keyword>
<dbReference type="GO" id="GO:0003700">
    <property type="term" value="F:DNA-binding transcription factor activity"/>
    <property type="evidence" value="ECO:0007669"/>
    <property type="project" value="InterPro"/>
</dbReference>
<name>A0A0N0BIQ7_9HYME</name>
<feature type="compositionally biased region" description="Basic and acidic residues" evidence="10">
    <location>
        <begin position="838"/>
        <end position="860"/>
    </location>
</feature>
<protein>
    <submittedName>
        <fullName evidence="12">Knirps-related protein</fullName>
    </submittedName>
</protein>
<dbReference type="InterPro" id="IPR013088">
    <property type="entry name" value="Znf_NHR/GATA"/>
</dbReference>
<dbReference type="InterPro" id="IPR050200">
    <property type="entry name" value="Nuclear_hormone_rcpt_NR3"/>
</dbReference>
<evidence type="ECO:0000256" key="5">
    <source>
        <dbReference type="ARBA" id="ARBA00023015"/>
    </source>
</evidence>
<feature type="compositionally biased region" description="Low complexity" evidence="10">
    <location>
        <begin position="475"/>
        <end position="486"/>
    </location>
</feature>
<evidence type="ECO:0000256" key="6">
    <source>
        <dbReference type="ARBA" id="ARBA00023125"/>
    </source>
</evidence>
<dbReference type="SUPFAM" id="SSF57716">
    <property type="entry name" value="Glucocorticoid receptor-like (DNA-binding domain)"/>
    <property type="match status" value="2"/>
</dbReference>
<feature type="compositionally biased region" description="Basic residues" evidence="10">
    <location>
        <begin position="885"/>
        <end position="894"/>
    </location>
</feature>
<feature type="compositionally biased region" description="Acidic residues" evidence="10">
    <location>
        <begin position="861"/>
        <end position="870"/>
    </location>
</feature>
<evidence type="ECO:0000256" key="8">
    <source>
        <dbReference type="ARBA" id="ARBA00023170"/>
    </source>
</evidence>
<proteinExistence type="predicted"/>
<evidence type="ECO:0000259" key="11">
    <source>
        <dbReference type="PROSITE" id="PS51030"/>
    </source>
</evidence>
<evidence type="ECO:0000256" key="10">
    <source>
        <dbReference type="SAM" id="MobiDB-lite"/>
    </source>
</evidence>
<dbReference type="Proteomes" id="UP000053105">
    <property type="component" value="Unassembled WGS sequence"/>
</dbReference>
<feature type="region of interest" description="Disordered" evidence="10">
    <location>
        <begin position="838"/>
        <end position="907"/>
    </location>
</feature>
<dbReference type="STRING" id="166423.A0A0N0BIQ7"/>
<dbReference type="Pfam" id="PF00105">
    <property type="entry name" value="zf-C4"/>
    <property type="match status" value="2"/>
</dbReference>
<keyword evidence="5" id="KW-0805">Transcription regulation</keyword>
<keyword evidence="9" id="KW-0539">Nucleus</keyword>
<organism evidence="12 13">
    <name type="scientific">Melipona quadrifasciata</name>
    <dbReference type="NCBI Taxonomy" id="166423"/>
    <lineage>
        <taxon>Eukaryota</taxon>
        <taxon>Metazoa</taxon>
        <taxon>Ecdysozoa</taxon>
        <taxon>Arthropoda</taxon>
        <taxon>Hexapoda</taxon>
        <taxon>Insecta</taxon>
        <taxon>Pterygota</taxon>
        <taxon>Neoptera</taxon>
        <taxon>Endopterygota</taxon>
        <taxon>Hymenoptera</taxon>
        <taxon>Apocrita</taxon>
        <taxon>Aculeata</taxon>
        <taxon>Apoidea</taxon>
        <taxon>Anthophila</taxon>
        <taxon>Apidae</taxon>
        <taxon>Melipona</taxon>
    </lineage>
</organism>
<evidence type="ECO:0000313" key="12">
    <source>
        <dbReference type="EMBL" id="KOX78061.1"/>
    </source>
</evidence>
<comment type="subcellular location">
    <subcellularLocation>
        <location evidence="1">Nucleus</location>
    </subcellularLocation>
</comment>
<sequence length="1133" mass="126696">MEWTGTLCLKDEGDNCAVMSSEILATEGTLEHLKSHTVMDISERFNEISDNKVTSRKVKIEKRIYASIVPVGDSHQTHICAHSALRMNQVCKVCGEPAAGFHFGAFTCEGCKIRTFAIYNMNRILNIPDCTDAASNPAIWSTIPSSPIFRLSPEVRGRDQALASPSLNVEILGLFGFLSFKCNKLKKNCGLSFFGRTYNNLNSISECKNGGTCVINKKNRTACKACRLRKCLMVGMSKSGSRYGRRSNWFKIHCLLQDQHGGQSGSPFGPGFLPGFLPQPRPQHGGKDCTSPSQEDLALQSHLLHVAMLKQEHERENKSPHPDDVALQNQLRLLAWQKERERREGVCSPADVLRPFLPTFKRTSVTPSDSETSSINGGDVSQDTESRSNSVLSYFKTSAASPTLSERDFPPRKINATVTLTTAYHLHHGLGLMYPPPGLITPATSQHSPRGGDLLLVSPSPGGLAVEQDEPIDLSVRSSRNSPRPSHSSEEDNRSNGSNDRDRDSPSKEEATTKSKPLDLTLGVKRPQLPLSLFVNRQLPTKITDSSIDNRTECKFSWNGNGRFPLRHNSVFQTAMDEHKVSQARAESLQYLSFWKLAIDFHDSKKFEKDLTLLGKKKRAPKFDILVSAIFLPVRASIADTGVINTPLDLLREKEDEDTEEISVHADNTVANSRARKLFRHGVRIKKSGIGYSSDILDALRYMQRLFEETLFGEEDGRRDNNISKFHTYTSSPGVANRDAMSKDSETKLKISMFEKMGKAKKKSQSKLQGAGLKTLKLRKGHLTKSISEYSQTRLRETEGQLALDRLISYLVRDSRLDEDNAKTREAYSVEKTLLLRKEAGNQGSKHESKSSKPGDKTAQDEEEEEEEEEAEKKKKMKEKEKEKKKEKKKKKTKLAPTVFLPPTETGGLQLAGQSAGMLEKEQIQVHGQFQQPLLRPWLFVEQTLELVMNSPVLMKATASEMKFRAVRKSDSARTSNSFVTALSARSTKYDGFIISSSRNFGDSSASVVEKITNIPKIVLSSFFTLTPHPNFNSTATLNRSRRPLWAASIKEIENSRKSEQRDKRINAGKYSFVSMYGDRVFEGIFLVNLLELVIYHLYDYPVSCSDMTKYSSIAKKGVLGYLGTTKHTLINL</sequence>
<accession>A0A0N0BIQ7</accession>
<feature type="compositionally biased region" description="Basic and acidic residues" evidence="10">
    <location>
        <begin position="487"/>
        <end position="517"/>
    </location>
</feature>
<keyword evidence="6" id="KW-0238">DNA-binding</keyword>
<keyword evidence="2" id="KW-0479">Metal-binding</keyword>
<dbReference type="PRINTS" id="PR00047">
    <property type="entry name" value="STROIDFINGER"/>
</dbReference>